<evidence type="ECO:0000313" key="11">
    <source>
        <dbReference type="EMBL" id="MBP5858564.1"/>
    </source>
</evidence>
<evidence type="ECO:0000256" key="6">
    <source>
        <dbReference type="ARBA" id="ARBA00022970"/>
    </source>
</evidence>
<dbReference type="CDD" id="cd06582">
    <property type="entry name" value="TM_PBP1_LivH_like"/>
    <property type="match status" value="1"/>
</dbReference>
<dbReference type="EMBL" id="JAGMWN010000009">
    <property type="protein sequence ID" value="MBP5858564.1"/>
    <property type="molecule type" value="Genomic_DNA"/>
</dbReference>
<dbReference type="InterPro" id="IPR052157">
    <property type="entry name" value="BCAA_transport_permease"/>
</dbReference>
<dbReference type="InterPro" id="IPR001851">
    <property type="entry name" value="ABC_transp_permease"/>
</dbReference>
<dbReference type="GO" id="GO:0015808">
    <property type="term" value="P:L-alanine transport"/>
    <property type="evidence" value="ECO:0007669"/>
    <property type="project" value="TreeGrafter"/>
</dbReference>
<evidence type="ECO:0000256" key="10">
    <source>
        <dbReference type="SAM" id="Phobius"/>
    </source>
</evidence>
<dbReference type="AlphaFoldDB" id="A0A8J7S828"/>
<dbReference type="PANTHER" id="PTHR11795">
    <property type="entry name" value="BRANCHED-CHAIN AMINO ACID TRANSPORT SYSTEM PERMEASE PROTEIN LIVH"/>
    <property type="match status" value="1"/>
</dbReference>
<dbReference type="GO" id="GO:0015192">
    <property type="term" value="F:L-phenylalanine transmembrane transporter activity"/>
    <property type="evidence" value="ECO:0007669"/>
    <property type="project" value="TreeGrafter"/>
</dbReference>
<proteinExistence type="inferred from homology"/>
<feature type="transmembrane region" description="Helical" evidence="10">
    <location>
        <begin position="257"/>
        <end position="274"/>
    </location>
</feature>
<dbReference type="PANTHER" id="PTHR11795:SF371">
    <property type="entry name" value="HIGH-AFFINITY BRANCHED-CHAIN AMINO ACID TRANSPORT SYSTEM PERMEASE PROTEIN LIVH"/>
    <property type="match status" value="1"/>
</dbReference>
<keyword evidence="6" id="KW-0029">Amino-acid transport</keyword>
<keyword evidence="3" id="KW-1003">Cell membrane</keyword>
<feature type="transmembrane region" description="Helical" evidence="10">
    <location>
        <begin position="93"/>
        <end position="112"/>
    </location>
</feature>
<dbReference type="GO" id="GO:0042941">
    <property type="term" value="P:D-alanine transmembrane transport"/>
    <property type="evidence" value="ECO:0007669"/>
    <property type="project" value="TreeGrafter"/>
</dbReference>
<reference evidence="11" key="1">
    <citation type="submission" date="2021-04" db="EMBL/GenBank/DDBJ databases">
        <authorList>
            <person name="Zhang D.-C."/>
        </authorList>
    </citation>
    <scope>NUCLEOTIDE SEQUENCE</scope>
    <source>
        <strain evidence="11">CGMCC 1.15697</strain>
    </source>
</reference>
<evidence type="ECO:0000256" key="7">
    <source>
        <dbReference type="ARBA" id="ARBA00022989"/>
    </source>
</evidence>
<sequence length="287" mass="30386">MFGQLIVNGIGTGLIVALPALALTLTFGILRFPNFAIGAMLTFSAYMAWTFNVLVGVPLIVSALLTILLFPLVAILCDAAVFRPLRDRGSITLLVASMGLSFVLENICRLFFGNAARNFDIPLARPHRLFDLRFTNEFLIAAAVSLSAMLIVYLILRWSALGRAMRAVADNPNLAAARGIDSGRVIKATWALSGALIAASGVLVGMDRAIDPQLGWNYIIVCFAAAILGGLGSPVGAVVGALMLGLIGELSTLVVPTNYRVGVAFAMIGVVLLLKPNGLFGTREIVK</sequence>
<dbReference type="Proteomes" id="UP000672602">
    <property type="component" value="Unassembled WGS sequence"/>
</dbReference>
<evidence type="ECO:0000256" key="8">
    <source>
        <dbReference type="ARBA" id="ARBA00023136"/>
    </source>
</evidence>
<dbReference type="GO" id="GO:0005886">
    <property type="term" value="C:plasma membrane"/>
    <property type="evidence" value="ECO:0007669"/>
    <property type="project" value="UniProtKB-SubCell"/>
</dbReference>
<comment type="similarity">
    <text evidence="9">Belongs to the binding-protein-dependent transport system permease family. LivHM subfamily.</text>
</comment>
<dbReference type="RefSeq" id="WP_210683156.1">
    <property type="nucleotide sequence ID" value="NZ_JAGMWN010000009.1"/>
</dbReference>
<dbReference type="GO" id="GO:1903806">
    <property type="term" value="P:L-isoleucine import across plasma membrane"/>
    <property type="evidence" value="ECO:0007669"/>
    <property type="project" value="TreeGrafter"/>
</dbReference>
<evidence type="ECO:0000256" key="3">
    <source>
        <dbReference type="ARBA" id="ARBA00022475"/>
    </source>
</evidence>
<keyword evidence="7 10" id="KW-1133">Transmembrane helix</keyword>
<keyword evidence="5 10" id="KW-0812">Transmembrane</keyword>
<dbReference type="GO" id="GO:0015188">
    <property type="term" value="F:L-isoleucine transmembrane transporter activity"/>
    <property type="evidence" value="ECO:0007669"/>
    <property type="project" value="TreeGrafter"/>
</dbReference>
<name>A0A8J7S828_9PROT</name>
<evidence type="ECO:0000313" key="12">
    <source>
        <dbReference type="Proteomes" id="UP000672602"/>
    </source>
</evidence>
<comment type="subcellular location">
    <subcellularLocation>
        <location evidence="1">Cell membrane</location>
        <topology evidence="1">Multi-pass membrane protein</topology>
    </subcellularLocation>
</comment>
<feature type="transmembrane region" description="Helical" evidence="10">
    <location>
        <begin position="138"/>
        <end position="156"/>
    </location>
</feature>
<feature type="transmembrane region" description="Helical" evidence="10">
    <location>
        <begin position="6"/>
        <end position="25"/>
    </location>
</feature>
<keyword evidence="12" id="KW-1185">Reference proteome</keyword>
<accession>A0A8J7S828</accession>
<comment type="caution">
    <text evidence="11">The sequence shown here is derived from an EMBL/GenBank/DDBJ whole genome shotgun (WGS) entry which is preliminary data.</text>
</comment>
<feature type="transmembrane region" description="Helical" evidence="10">
    <location>
        <begin position="188"/>
        <end position="206"/>
    </location>
</feature>
<keyword evidence="8 10" id="KW-0472">Membrane</keyword>
<protein>
    <submittedName>
        <fullName evidence="11">Branched-chain amino acid ABC transporter permease</fullName>
    </submittedName>
</protein>
<keyword evidence="4" id="KW-0997">Cell inner membrane</keyword>
<organism evidence="11 12">
    <name type="scientific">Marivibrio halodurans</name>
    <dbReference type="NCBI Taxonomy" id="2039722"/>
    <lineage>
        <taxon>Bacteria</taxon>
        <taxon>Pseudomonadati</taxon>
        <taxon>Pseudomonadota</taxon>
        <taxon>Alphaproteobacteria</taxon>
        <taxon>Rhodospirillales</taxon>
        <taxon>Rhodospirillaceae</taxon>
        <taxon>Marivibrio</taxon>
    </lineage>
</organism>
<feature type="transmembrane region" description="Helical" evidence="10">
    <location>
        <begin position="57"/>
        <end position="81"/>
    </location>
</feature>
<keyword evidence="2" id="KW-0813">Transport</keyword>
<dbReference type="GO" id="GO:0015190">
    <property type="term" value="F:L-leucine transmembrane transporter activity"/>
    <property type="evidence" value="ECO:0007669"/>
    <property type="project" value="TreeGrafter"/>
</dbReference>
<dbReference type="GO" id="GO:0005304">
    <property type="term" value="F:L-valine transmembrane transporter activity"/>
    <property type="evidence" value="ECO:0007669"/>
    <property type="project" value="TreeGrafter"/>
</dbReference>
<gene>
    <name evidence="11" type="ORF">KAJ83_16205</name>
</gene>
<evidence type="ECO:0000256" key="2">
    <source>
        <dbReference type="ARBA" id="ARBA00022448"/>
    </source>
</evidence>
<dbReference type="Pfam" id="PF02653">
    <property type="entry name" value="BPD_transp_2"/>
    <property type="match status" value="1"/>
</dbReference>
<evidence type="ECO:0000256" key="4">
    <source>
        <dbReference type="ARBA" id="ARBA00022519"/>
    </source>
</evidence>
<evidence type="ECO:0000256" key="1">
    <source>
        <dbReference type="ARBA" id="ARBA00004651"/>
    </source>
</evidence>
<evidence type="ECO:0000256" key="5">
    <source>
        <dbReference type="ARBA" id="ARBA00022692"/>
    </source>
</evidence>
<feature type="transmembrane region" description="Helical" evidence="10">
    <location>
        <begin position="218"/>
        <end position="245"/>
    </location>
</feature>
<evidence type="ECO:0000256" key="9">
    <source>
        <dbReference type="ARBA" id="ARBA00037998"/>
    </source>
</evidence>